<comment type="caution">
    <text evidence="2">The sequence shown here is derived from an EMBL/GenBank/DDBJ whole genome shotgun (WGS) entry which is preliminary data.</text>
</comment>
<keyword evidence="3" id="KW-1185">Reference proteome</keyword>
<dbReference type="AlphaFoldDB" id="A0A8J6HAP5"/>
<protein>
    <submittedName>
        <fullName evidence="2">Uncharacterized protein</fullName>
    </submittedName>
</protein>
<accession>A0A8J6HAP5</accession>
<evidence type="ECO:0000256" key="1">
    <source>
        <dbReference type="SAM" id="MobiDB-lite"/>
    </source>
</evidence>
<reference evidence="2" key="2">
    <citation type="submission" date="2021-08" db="EMBL/GenBank/DDBJ databases">
        <authorList>
            <person name="Eriksson T."/>
        </authorList>
    </citation>
    <scope>NUCLEOTIDE SEQUENCE</scope>
    <source>
        <strain evidence="2">Stoneville</strain>
        <tissue evidence="2">Whole head</tissue>
    </source>
</reference>
<reference evidence="2" key="1">
    <citation type="journal article" date="2020" name="J Insects Food Feed">
        <title>The yellow mealworm (Tenebrio molitor) genome: a resource for the emerging insects as food and feed industry.</title>
        <authorList>
            <person name="Eriksson T."/>
            <person name="Andere A."/>
            <person name="Kelstrup H."/>
            <person name="Emery V."/>
            <person name="Picard C."/>
        </authorList>
    </citation>
    <scope>NUCLEOTIDE SEQUENCE</scope>
    <source>
        <strain evidence="2">Stoneville</strain>
        <tissue evidence="2">Whole head</tissue>
    </source>
</reference>
<evidence type="ECO:0000313" key="3">
    <source>
        <dbReference type="Proteomes" id="UP000719412"/>
    </source>
</evidence>
<feature type="compositionally biased region" description="Basic and acidic residues" evidence="1">
    <location>
        <begin position="47"/>
        <end position="67"/>
    </location>
</feature>
<sequence>MLKERVQGRAFLFVFGLWSGRSDRCGTVKEAETARKGCGDVEGPKRVRLEEESRKSKPRRRGADLRIPDGSFVKNQTPECGVKFHARISSSTVGPRKSPRKVQVSRDVDRPVTIKAKNVFFCSDSSYRSAGDLACKRLVRPIRVFFSAAVSSDSPSNATFRSCRVHPPIKCNTMHSHLIATLVLVLASQCDYGSSGNNFRNGECPDASLACAPPVRTDAAAPRDLSPPPGNTGSLARTNKSSGERSFVFGLWSERSDRCWTVKGAETARKGCGDVEGPERVRLEEESRKSKPRRRGADLRILDGRFVKNQTPECGVKFHAWISSSRVGPRKSPRKVQVSRDVDGPVTIKARVNIFSFREASASFQAERFFCSDSSYRSAGDLACKRPVRPIRVFFSQTGTNVKIFELLEPVEKPALVPQKCEPPETSFDGIRIGSILIGAVQ</sequence>
<feature type="region of interest" description="Disordered" evidence="1">
    <location>
        <begin position="218"/>
        <end position="241"/>
    </location>
</feature>
<dbReference type="Proteomes" id="UP000719412">
    <property type="component" value="Unassembled WGS sequence"/>
</dbReference>
<proteinExistence type="predicted"/>
<name>A0A8J6HAP5_TENMO</name>
<feature type="region of interest" description="Disordered" evidence="1">
    <location>
        <begin position="47"/>
        <end position="68"/>
    </location>
</feature>
<evidence type="ECO:0000313" key="2">
    <source>
        <dbReference type="EMBL" id="KAH0811185.1"/>
    </source>
</evidence>
<feature type="compositionally biased region" description="Polar residues" evidence="1">
    <location>
        <begin position="231"/>
        <end position="241"/>
    </location>
</feature>
<dbReference type="EMBL" id="JABDTM020026985">
    <property type="protein sequence ID" value="KAH0811185.1"/>
    <property type="molecule type" value="Genomic_DNA"/>
</dbReference>
<gene>
    <name evidence="2" type="ORF">GEV33_011612</name>
</gene>
<organism evidence="2 3">
    <name type="scientific">Tenebrio molitor</name>
    <name type="common">Yellow mealworm beetle</name>
    <dbReference type="NCBI Taxonomy" id="7067"/>
    <lineage>
        <taxon>Eukaryota</taxon>
        <taxon>Metazoa</taxon>
        <taxon>Ecdysozoa</taxon>
        <taxon>Arthropoda</taxon>
        <taxon>Hexapoda</taxon>
        <taxon>Insecta</taxon>
        <taxon>Pterygota</taxon>
        <taxon>Neoptera</taxon>
        <taxon>Endopterygota</taxon>
        <taxon>Coleoptera</taxon>
        <taxon>Polyphaga</taxon>
        <taxon>Cucujiformia</taxon>
        <taxon>Tenebrionidae</taxon>
        <taxon>Tenebrio</taxon>
    </lineage>
</organism>